<evidence type="ECO:0000313" key="3">
    <source>
        <dbReference type="EMBL" id="MBO1432941.1"/>
    </source>
</evidence>
<feature type="compositionally biased region" description="Low complexity" evidence="1">
    <location>
        <begin position="29"/>
        <end position="47"/>
    </location>
</feature>
<organism evidence="3 4">
    <name type="scientific">Bradyrhizobium quebecense</name>
    <dbReference type="NCBI Taxonomy" id="2748629"/>
    <lineage>
        <taxon>Bacteria</taxon>
        <taxon>Pseudomonadati</taxon>
        <taxon>Pseudomonadota</taxon>
        <taxon>Alphaproteobacteria</taxon>
        <taxon>Hyphomicrobiales</taxon>
        <taxon>Nitrobacteraceae</taxon>
        <taxon>Bradyrhizobium</taxon>
    </lineage>
</organism>
<feature type="compositionally biased region" description="Basic and acidic residues" evidence="1">
    <location>
        <begin position="48"/>
        <end position="99"/>
    </location>
</feature>
<dbReference type="Proteomes" id="UP000692816">
    <property type="component" value="Unassembled WGS sequence"/>
</dbReference>
<evidence type="ECO:0000313" key="4">
    <source>
        <dbReference type="Proteomes" id="UP000692816"/>
    </source>
</evidence>
<gene>
    <name evidence="3" type="ORF">J4P68_27205</name>
</gene>
<accession>A0ABS3MND4</accession>
<comment type="caution">
    <text evidence="3">The sequence shown here is derived from an EMBL/GenBank/DDBJ whole genome shotgun (WGS) entry which is preliminary data.</text>
</comment>
<dbReference type="RefSeq" id="WP_207835264.1">
    <property type="nucleotide sequence ID" value="NZ_CP088282.1"/>
</dbReference>
<reference evidence="3" key="1">
    <citation type="journal article" date="2021" name="Int. J. Syst. Evol. Microbiol.">
        <title>Bradyrhizobium septentrionale sp. nov. (sv. septentrionale) and Bradyrhizobium quebecense sp. nov. (sv. septentrionale) associated with legumes native to Canada possess rearranged symbiosis genes and numerous insertion sequences.</title>
        <authorList>
            <person name="Bromfield E.S.P."/>
            <person name="Cloutier S."/>
        </authorList>
    </citation>
    <scope>NUCLEOTIDE SEQUENCE</scope>
    <source>
        <strain evidence="3">12S5</strain>
    </source>
</reference>
<keyword evidence="2" id="KW-0732">Signal</keyword>
<protein>
    <recommendedName>
        <fullName evidence="5">Lipoprotein</fullName>
    </recommendedName>
</protein>
<evidence type="ECO:0000256" key="2">
    <source>
        <dbReference type="SAM" id="SignalP"/>
    </source>
</evidence>
<evidence type="ECO:0008006" key="5">
    <source>
        <dbReference type="Google" id="ProtNLM"/>
    </source>
</evidence>
<feature type="signal peptide" evidence="2">
    <location>
        <begin position="1"/>
        <end position="21"/>
    </location>
</feature>
<feature type="chain" id="PRO_5045166909" description="Lipoprotein" evidence="2">
    <location>
        <begin position="22"/>
        <end position="99"/>
    </location>
</feature>
<keyword evidence="4" id="KW-1185">Reference proteome</keyword>
<sequence length="99" mass="11017">MRSLAIITAILLSCGLGPANADETGKTNQAQTVPVQPDQTPQQAEQSRAQERARGEDVQIGRDWKAQENDTNRAGRVDKTDEDHQTVGRDWRAHPDNKR</sequence>
<name>A0ABS3MND4_9BRAD</name>
<evidence type="ECO:0000256" key="1">
    <source>
        <dbReference type="SAM" id="MobiDB-lite"/>
    </source>
</evidence>
<proteinExistence type="predicted"/>
<feature type="region of interest" description="Disordered" evidence="1">
    <location>
        <begin position="16"/>
        <end position="99"/>
    </location>
</feature>
<dbReference type="EMBL" id="JAGEPA010000001">
    <property type="protein sequence ID" value="MBO1432941.1"/>
    <property type="molecule type" value="Genomic_DNA"/>
</dbReference>